<evidence type="ECO:0000256" key="4">
    <source>
        <dbReference type="ARBA" id="ARBA00023125"/>
    </source>
</evidence>
<dbReference type="InterPro" id="IPR001005">
    <property type="entry name" value="SANT/Myb"/>
</dbReference>
<feature type="domain" description="Myb-like" evidence="8">
    <location>
        <begin position="94"/>
        <end position="155"/>
    </location>
</feature>
<dbReference type="AlphaFoldDB" id="A0AAV0R0G5"/>
<dbReference type="PROSITE" id="PS50090">
    <property type="entry name" value="MYB_LIKE"/>
    <property type="match status" value="2"/>
</dbReference>
<keyword evidence="5" id="KW-0804">Transcription</keyword>
<dbReference type="CDD" id="cd00167">
    <property type="entry name" value="SANT"/>
    <property type="match status" value="2"/>
</dbReference>
<evidence type="ECO:0000259" key="9">
    <source>
        <dbReference type="PROSITE" id="PS51294"/>
    </source>
</evidence>
<feature type="domain" description="HTH myb-type" evidence="9">
    <location>
        <begin position="41"/>
        <end position="97"/>
    </location>
</feature>
<dbReference type="PANTHER" id="PTHR47995">
    <property type="entry name" value="TRANSCRIPTION FACTOR MYB33-RELATED"/>
    <property type="match status" value="1"/>
</dbReference>
<dbReference type="InterPro" id="IPR009057">
    <property type="entry name" value="Homeodomain-like_sf"/>
</dbReference>
<sequence>MMRNDIVERGLDHQGAGTGMAMMMSAGGGVGQRKGGSVAVQQGLKKGPWTAAEDAILMEYVKKHGEGNWNSVQKNCGLLRCGKSCRLRWANHLRPNLKKGAFTPEEERVIIELHAKYGNKWARMATQANTLYCSDIKQLPGRTDNEIKNYWNTRMKRRQRAGLPVYPTEFQDQAAAFHHIQRHEQNNLTDHNNNKSSSLFSVFRKAPDYTSSCFSLSADGLPDFSPTPAAGCFKGHSSNNTNLPSSAFYGNNTTPHHHQYQYLNAQNGAVFAPLSFSPLVSTFAPPPVTGGGGGENMPSNFVSFTSLIMGDYDADQQLESFSFASASELPSLQTPPRSASSNATGGGGGGVCVVAEGSDNGNSNSDNNTAAGVTKGNDQDTLTVMENNNSGLLDALLMESKVICRKRKADEMDIGAISSTAAEEEGNFDAAAAVAKRKCTAASFWGASNGEQQASCEGGGDNLLFAHSSIVMEPAKEETVTATAEEMSSMDDDLLSLLTNFPSSIPLPEWYREHSTIQNTTTNVNMKEKATAVGTCGGGCEASPALQGP</sequence>
<evidence type="ECO:0000259" key="8">
    <source>
        <dbReference type="PROSITE" id="PS50090"/>
    </source>
</evidence>
<dbReference type="FunFam" id="1.10.10.60:FF:000001">
    <property type="entry name" value="MYB-related transcription factor"/>
    <property type="match status" value="1"/>
</dbReference>
<dbReference type="PANTHER" id="PTHR47995:SF18">
    <property type="entry name" value="TRANSCRIPTION FACTOR MYB65"/>
    <property type="match status" value="1"/>
</dbReference>
<feature type="domain" description="Myb-like" evidence="8">
    <location>
        <begin position="41"/>
        <end position="93"/>
    </location>
</feature>
<dbReference type="EMBL" id="CAMGYJ010000010">
    <property type="protein sequence ID" value="CAI0550681.1"/>
    <property type="molecule type" value="Genomic_DNA"/>
</dbReference>
<evidence type="ECO:0000256" key="2">
    <source>
        <dbReference type="ARBA" id="ARBA00022737"/>
    </source>
</evidence>
<dbReference type="SUPFAM" id="SSF46689">
    <property type="entry name" value="Homeodomain-like"/>
    <property type="match status" value="1"/>
</dbReference>
<keyword evidence="2" id="KW-0677">Repeat</keyword>
<feature type="compositionally biased region" description="Polar residues" evidence="7">
    <location>
        <begin position="329"/>
        <end position="343"/>
    </location>
</feature>
<evidence type="ECO:0000256" key="5">
    <source>
        <dbReference type="ARBA" id="ARBA00023163"/>
    </source>
</evidence>
<dbReference type="Pfam" id="PF00249">
    <property type="entry name" value="Myb_DNA-binding"/>
    <property type="match status" value="2"/>
</dbReference>
<feature type="region of interest" description="Disordered" evidence="7">
    <location>
        <begin position="329"/>
        <end position="380"/>
    </location>
</feature>
<comment type="subcellular location">
    <subcellularLocation>
        <location evidence="1">Nucleus</location>
    </subcellularLocation>
</comment>
<keyword evidence="11" id="KW-1185">Reference proteome</keyword>
<feature type="compositionally biased region" description="Low complexity" evidence="7">
    <location>
        <begin position="357"/>
        <end position="368"/>
    </location>
</feature>
<feature type="domain" description="HTH myb-type" evidence="9">
    <location>
        <begin position="98"/>
        <end position="159"/>
    </location>
</feature>
<evidence type="ECO:0000256" key="7">
    <source>
        <dbReference type="SAM" id="MobiDB-lite"/>
    </source>
</evidence>
<dbReference type="InterPro" id="IPR017930">
    <property type="entry name" value="Myb_dom"/>
</dbReference>
<evidence type="ECO:0000256" key="1">
    <source>
        <dbReference type="ARBA" id="ARBA00004123"/>
    </source>
</evidence>
<reference evidence="10" key="1">
    <citation type="submission" date="2022-08" db="EMBL/GenBank/DDBJ databases">
        <authorList>
            <person name="Gutierrez-Valencia J."/>
        </authorList>
    </citation>
    <scope>NUCLEOTIDE SEQUENCE</scope>
</reference>
<protein>
    <submittedName>
        <fullName evidence="10">Uncharacterized protein</fullName>
    </submittedName>
</protein>
<evidence type="ECO:0000313" key="11">
    <source>
        <dbReference type="Proteomes" id="UP001154282"/>
    </source>
</evidence>
<organism evidence="10 11">
    <name type="scientific">Linum tenue</name>
    <dbReference type="NCBI Taxonomy" id="586396"/>
    <lineage>
        <taxon>Eukaryota</taxon>
        <taxon>Viridiplantae</taxon>
        <taxon>Streptophyta</taxon>
        <taxon>Embryophyta</taxon>
        <taxon>Tracheophyta</taxon>
        <taxon>Spermatophyta</taxon>
        <taxon>Magnoliopsida</taxon>
        <taxon>eudicotyledons</taxon>
        <taxon>Gunneridae</taxon>
        <taxon>Pentapetalae</taxon>
        <taxon>rosids</taxon>
        <taxon>fabids</taxon>
        <taxon>Malpighiales</taxon>
        <taxon>Linaceae</taxon>
        <taxon>Linum</taxon>
    </lineage>
</organism>
<name>A0AAV0R0G5_9ROSI</name>
<dbReference type="Proteomes" id="UP001154282">
    <property type="component" value="Unassembled WGS sequence"/>
</dbReference>
<evidence type="ECO:0000313" key="10">
    <source>
        <dbReference type="EMBL" id="CAI0550681.1"/>
    </source>
</evidence>
<dbReference type="SMART" id="SM00717">
    <property type="entry name" value="SANT"/>
    <property type="match status" value="2"/>
</dbReference>
<dbReference type="GO" id="GO:0005634">
    <property type="term" value="C:nucleus"/>
    <property type="evidence" value="ECO:0007669"/>
    <property type="project" value="UniProtKB-SubCell"/>
</dbReference>
<evidence type="ECO:0000256" key="6">
    <source>
        <dbReference type="ARBA" id="ARBA00023242"/>
    </source>
</evidence>
<accession>A0AAV0R0G5</accession>
<keyword evidence="4" id="KW-0238">DNA-binding</keyword>
<comment type="caution">
    <text evidence="10">The sequence shown here is derived from an EMBL/GenBank/DDBJ whole genome shotgun (WGS) entry which is preliminary data.</text>
</comment>
<keyword evidence="6" id="KW-0539">Nucleus</keyword>
<dbReference type="GO" id="GO:0003677">
    <property type="term" value="F:DNA binding"/>
    <property type="evidence" value="ECO:0007669"/>
    <property type="project" value="UniProtKB-KW"/>
</dbReference>
<gene>
    <name evidence="10" type="ORF">LITE_LOCUS45644</name>
</gene>
<dbReference type="Gene3D" id="1.10.10.60">
    <property type="entry name" value="Homeodomain-like"/>
    <property type="match status" value="2"/>
</dbReference>
<dbReference type="PROSITE" id="PS51294">
    <property type="entry name" value="HTH_MYB"/>
    <property type="match status" value="2"/>
</dbReference>
<proteinExistence type="predicted"/>
<evidence type="ECO:0000256" key="3">
    <source>
        <dbReference type="ARBA" id="ARBA00023015"/>
    </source>
</evidence>
<keyword evidence="3" id="KW-0805">Transcription regulation</keyword>